<dbReference type="InterPro" id="IPR041604">
    <property type="entry name" value="EF-hand_12"/>
</dbReference>
<dbReference type="GO" id="GO:0007165">
    <property type="term" value="P:signal transduction"/>
    <property type="evidence" value="ECO:0007669"/>
    <property type="project" value="InterPro"/>
</dbReference>
<evidence type="ECO:0000313" key="13">
    <source>
        <dbReference type="EMBL" id="PRP87817.1"/>
    </source>
</evidence>
<keyword evidence="5 9" id="KW-0238">DNA-binding</keyword>
<feature type="region of interest" description="Disordered" evidence="11">
    <location>
        <begin position="127"/>
        <end position="185"/>
    </location>
</feature>
<dbReference type="PANTHER" id="PTHR11801">
    <property type="entry name" value="SIGNAL TRANSDUCER AND ACTIVATOR OF TRANSCRIPTION"/>
    <property type="match status" value="1"/>
</dbReference>
<keyword evidence="6 9" id="KW-0804">Transcription</keyword>
<dbReference type="Gene3D" id="2.60.40.340">
    <property type="entry name" value="Rel homology domain (RHD), DNA-binding domain"/>
    <property type="match status" value="1"/>
</dbReference>
<evidence type="ECO:0000256" key="3">
    <source>
        <dbReference type="ARBA" id="ARBA00022999"/>
    </source>
</evidence>
<dbReference type="STRING" id="1890364.A0A2P6NV19"/>
<evidence type="ECO:0000256" key="6">
    <source>
        <dbReference type="ARBA" id="ARBA00023163"/>
    </source>
</evidence>
<dbReference type="GO" id="GO:0003677">
    <property type="term" value="F:DNA binding"/>
    <property type="evidence" value="ECO:0007669"/>
    <property type="project" value="UniProtKB-KW"/>
</dbReference>
<comment type="caution">
    <text evidence="13">The sequence shown here is derived from an EMBL/GenBank/DDBJ whole genome shotgun (WGS) entry which is preliminary data.</text>
</comment>
<protein>
    <recommendedName>
        <fullName evidence="9">Signal transducer and activator of transcription</fullName>
    </recommendedName>
</protein>
<evidence type="ECO:0000256" key="7">
    <source>
        <dbReference type="ARBA" id="ARBA00023242"/>
    </source>
</evidence>
<dbReference type="InterPro" id="IPR000980">
    <property type="entry name" value="SH2"/>
</dbReference>
<keyword evidence="7 9" id="KW-0539">Nucleus</keyword>
<dbReference type="GO" id="GO:0005634">
    <property type="term" value="C:nucleus"/>
    <property type="evidence" value="ECO:0007669"/>
    <property type="project" value="UniProtKB-SubCell"/>
</dbReference>
<dbReference type="InterPro" id="IPR008967">
    <property type="entry name" value="p53-like_TF_DNA-bd_sf"/>
</dbReference>
<dbReference type="OrthoDB" id="8936058at2759"/>
<dbReference type="Pfam" id="PF00017">
    <property type="entry name" value="SH2"/>
    <property type="match status" value="1"/>
</dbReference>
<feature type="coiled-coil region" evidence="10">
    <location>
        <begin position="187"/>
        <end position="214"/>
    </location>
</feature>
<organism evidence="13 14">
    <name type="scientific">Planoprotostelium fungivorum</name>
    <dbReference type="NCBI Taxonomy" id="1890364"/>
    <lineage>
        <taxon>Eukaryota</taxon>
        <taxon>Amoebozoa</taxon>
        <taxon>Evosea</taxon>
        <taxon>Variosea</taxon>
        <taxon>Cavosteliida</taxon>
        <taxon>Cavosteliaceae</taxon>
        <taxon>Planoprotostelium</taxon>
    </lineage>
</organism>
<evidence type="ECO:0000256" key="4">
    <source>
        <dbReference type="ARBA" id="ARBA00023015"/>
    </source>
</evidence>
<dbReference type="SUPFAM" id="SSF49417">
    <property type="entry name" value="p53-like transcription factors"/>
    <property type="match status" value="1"/>
</dbReference>
<evidence type="ECO:0000256" key="9">
    <source>
        <dbReference type="RuleBase" id="RU046415"/>
    </source>
</evidence>
<keyword evidence="9" id="KW-0597">Phosphoprotein</keyword>
<name>A0A2P6NV19_9EUKA</name>
<dbReference type="PROSITE" id="PS50001">
    <property type="entry name" value="SH2"/>
    <property type="match status" value="1"/>
</dbReference>
<accession>A0A2P6NV19</accession>
<evidence type="ECO:0000256" key="2">
    <source>
        <dbReference type="ARBA" id="ARBA00005586"/>
    </source>
</evidence>
<reference evidence="13 14" key="1">
    <citation type="journal article" date="2018" name="Genome Biol. Evol.">
        <title>Multiple Roots of Fruiting Body Formation in Amoebozoa.</title>
        <authorList>
            <person name="Hillmann F."/>
            <person name="Forbes G."/>
            <person name="Novohradska S."/>
            <person name="Ferling I."/>
            <person name="Riege K."/>
            <person name="Groth M."/>
            <person name="Westermann M."/>
            <person name="Marz M."/>
            <person name="Spaller T."/>
            <person name="Winckler T."/>
            <person name="Schaap P."/>
            <person name="Glockner G."/>
        </authorList>
    </citation>
    <scope>NUCLEOTIDE SEQUENCE [LARGE SCALE GENOMIC DNA]</scope>
    <source>
        <strain evidence="13 14">Jena</strain>
    </source>
</reference>
<dbReference type="GO" id="GO:0003700">
    <property type="term" value="F:DNA-binding transcription factor activity"/>
    <property type="evidence" value="ECO:0007669"/>
    <property type="project" value="InterPro"/>
</dbReference>
<keyword evidence="9" id="KW-0010">Activator</keyword>
<evidence type="ECO:0000313" key="14">
    <source>
        <dbReference type="Proteomes" id="UP000241769"/>
    </source>
</evidence>
<dbReference type="InterPro" id="IPR036860">
    <property type="entry name" value="SH2_dom_sf"/>
</dbReference>
<feature type="compositionally biased region" description="Low complexity" evidence="11">
    <location>
        <begin position="127"/>
        <end position="143"/>
    </location>
</feature>
<dbReference type="InterPro" id="IPR015347">
    <property type="entry name" value="STAT_TF_homologue_CC"/>
</dbReference>
<evidence type="ECO:0000256" key="8">
    <source>
        <dbReference type="PROSITE-ProRule" id="PRU00191"/>
    </source>
</evidence>
<dbReference type="Proteomes" id="UP000241769">
    <property type="component" value="Unassembled WGS sequence"/>
</dbReference>
<dbReference type="SUPFAM" id="SSF47655">
    <property type="entry name" value="STAT"/>
    <property type="match status" value="1"/>
</dbReference>
<feature type="compositionally biased region" description="Polar residues" evidence="11">
    <location>
        <begin position="173"/>
        <end position="185"/>
    </location>
</feature>
<dbReference type="Pfam" id="PF09267">
    <property type="entry name" value="Dict-STAT-coil"/>
    <property type="match status" value="1"/>
</dbReference>
<gene>
    <name evidence="13" type="ORF">PROFUN_04291</name>
</gene>
<dbReference type="Pfam" id="PF17901">
    <property type="entry name" value="EF-hand_12"/>
    <property type="match status" value="1"/>
</dbReference>
<dbReference type="Gene3D" id="1.10.238.10">
    <property type="entry name" value="EF-hand"/>
    <property type="match status" value="1"/>
</dbReference>
<dbReference type="Gene3D" id="1.20.58.240">
    <property type="entry name" value="STAT, domain 1"/>
    <property type="match status" value="1"/>
</dbReference>
<dbReference type="Gene3D" id="3.30.505.10">
    <property type="entry name" value="SH2 domain"/>
    <property type="match status" value="1"/>
</dbReference>
<keyword evidence="14" id="KW-1185">Reference proteome</keyword>
<dbReference type="InParanoid" id="A0A2P6NV19"/>
<comment type="similarity">
    <text evidence="2 9">Belongs to the transcription factor STAT family.</text>
</comment>
<evidence type="ECO:0000259" key="12">
    <source>
        <dbReference type="PROSITE" id="PS50001"/>
    </source>
</evidence>
<evidence type="ECO:0000256" key="10">
    <source>
        <dbReference type="SAM" id="Coils"/>
    </source>
</evidence>
<dbReference type="AlphaFoldDB" id="A0A2P6NV19"/>
<dbReference type="EMBL" id="MDYQ01000017">
    <property type="protein sequence ID" value="PRP87817.1"/>
    <property type="molecule type" value="Genomic_DNA"/>
</dbReference>
<comment type="subcellular location">
    <subcellularLocation>
        <location evidence="9">Cytoplasm</location>
    </subcellularLocation>
    <subcellularLocation>
        <location evidence="1 9">Nucleus</location>
    </subcellularLocation>
</comment>
<dbReference type="InterPro" id="IPR015988">
    <property type="entry name" value="STAT_TF_CC"/>
</dbReference>
<evidence type="ECO:0000256" key="11">
    <source>
        <dbReference type="SAM" id="MobiDB-lite"/>
    </source>
</evidence>
<dbReference type="SUPFAM" id="SSF55550">
    <property type="entry name" value="SH2 domain"/>
    <property type="match status" value="1"/>
</dbReference>
<keyword evidence="3 8" id="KW-0727">SH2 domain</keyword>
<dbReference type="SMART" id="SM00252">
    <property type="entry name" value="SH2"/>
    <property type="match status" value="1"/>
</dbReference>
<keyword evidence="9" id="KW-0963">Cytoplasm</keyword>
<sequence>MDNYGYGSPASSSSHIEDLEAEWITDVPDPTADIMAMIQMEGELFKNDYSGMMDHKSSSLNSSLGLSQPSPYDGNNNFDAFSGPMANLGQQRVMTPQQLTPQMSPVGNNLFNNSPMYAGTPVNMQSFQQHQQQTMQNAQNNQQQHKRRQEEAFSQPPPQASPAFGDSFYNPPAATTQSSQPTVPTRNAEVISELERVVDQVKKASEKLRQDQKMVPLPMSRENYSALEQEHMKIKNGIDWVEETHGKLLDGMLLESVEMHQLLALEQDLIYHKKQLTLYSTELQNFQKEGSIPVYGLHIIAQPFPDSVKQHKSIDEPLNVRMLSGAKFDTRPACTIRAEIIDSSNQKGPAQKKSTTSALVENGEKLINEAGVASFNDLKFPTGTRLKSIRIRFTARFNVSDLRGGIHSVSIESEPTNAIVVKTNENQWHEAEGILLKKTAFGNLNEITWFRFSNWLQRRYLGATKQNSQFPVRPLSTYDFQYIHALKFDNKPIITQKHFDNFWHWFGPLIHKIRYQRHVLALWTRGYICGFLTREEVESVLKNEQIGTFLIRVSERSDQFAVSYQSAESVKHYLVKNDDTHGAKRTLPDFLRDYKDFQCILQLSIDRQTNKRILRRCDKESVLKEFYSKKASTSSPGYEEVIQVQ</sequence>
<evidence type="ECO:0000256" key="1">
    <source>
        <dbReference type="ARBA" id="ARBA00004123"/>
    </source>
</evidence>
<dbReference type="GO" id="GO:0005737">
    <property type="term" value="C:cytoplasm"/>
    <property type="evidence" value="ECO:0007669"/>
    <property type="project" value="UniProtKB-SubCell"/>
</dbReference>
<dbReference type="InterPro" id="IPR041410">
    <property type="entry name" value="STATa_Ig"/>
</dbReference>
<dbReference type="Pfam" id="PF18214">
    <property type="entry name" value="STATa_Ig"/>
    <property type="match status" value="1"/>
</dbReference>
<keyword evidence="4 9" id="KW-0805">Transcription regulation</keyword>
<evidence type="ECO:0000256" key="5">
    <source>
        <dbReference type="ARBA" id="ARBA00023125"/>
    </source>
</evidence>
<dbReference type="InterPro" id="IPR037059">
    <property type="entry name" value="RHD_DNA_bind_dom_sf"/>
</dbReference>
<proteinExistence type="inferred from homology"/>
<keyword evidence="10" id="KW-0175">Coiled coil</keyword>
<dbReference type="InterPro" id="IPR001217">
    <property type="entry name" value="STAT"/>
</dbReference>
<feature type="domain" description="SH2" evidence="12">
    <location>
        <begin position="523"/>
        <end position="603"/>
    </location>
</feature>